<evidence type="ECO:0000313" key="3">
    <source>
        <dbReference type="Proteomes" id="UP001221366"/>
    </source>
</evidence>
<evidence type="ECO:0000313" key="2">
    <source>
        <dbReference type="EMBL" id="MDF0717155.1"/>
    </source>
</evidence>
<accession>A0ABT5Y132</accession>
<dbReference type="RefSeq" id="WP_275616310.1">
    <property type="nucleotide sequence ID" value="NZ_JARFVB010000008.1"/>
</dbReference>
<name>A0ABT5Y132_9FLAO</name>
<dbReference type="Proteomes" id="UP001221366">
    <property type="component" value="Unassembled WGS sequence"/>
</dbReference>
<keyword evidence="1" id="KW-0732">Signal</keyword>
<evidence type="ECO:0000256" key="1">
    <source>
        <dbReference type="SAM" id="SignalP"/>
    </source>
</evidence>
<reference evidence="2 3" key="1">
    <citation type="submission" date="2023-03" db="EMBL/GenBank/DDBJ databases">
        <title>Muricauda XX sp. nov. and Muricauda XXX sp. nov., two novel species isolated from Okinawa Trough.</title>
        <authorList>
            <person name="Cao W."/>
            <person name="Deng X."/>
        </authorList>
    </citation>
    <scope>NUCLEOTIDE SEQUENCE [LARGE SCALE GENOMIC DNA]</scope>
    <source>
        <strain evidence="2 3">334s03</strain>
    </source>
</reference>
<comment type="caution">
    <text evidence="2">The sequence shown here is derived from an EMBL/GenBank/DDBJ whole genome shotgun (WGS) entry which is preliminary data.</text>
</comment>
<dbReference type="EMBL" id="JARFVB010000008">
    <property type="protein sequence ID" value="MDF0717155.1"/>
    <property type="molecule type" value="Genomic_DNA"/>
</dbReference>
<protein>
    <submittedName>
        <fullName evidence="2">Uncharacterized protein</fullName>
    </submittedName>
</protein>
<keyword evidence="3" id="KW-1185">Reference proteome</keyword>
<feature type="signal peptide" evidence="1">
    <location>
        <begin position="1"/>
        <end position="19"/>
    </location>
</feature>
<gene>
    <name evidence="2" type="ORF">PY092_13410</name>
</gene>
<sequence length="227" mass="26241">MKYYILIPLFLCTAVFSFAQKNGSNLRSGQMQSYNPILSSSVNDFVGSDNPIEGSRFVFEDFDKSGTIYTANQLYRTEGLNIDALKHDIILKVGQDSILVLDKNNIDSLKINGRLFKKIEKDDRLFEVLYQNPGIALLGRYDCQIKKGNMNVMKGTTEKDSYKITESHFLFIEGKGIEAFSMRKKDVLNHFDDKRFEIKAYVQENNLDFKHLKDVVKIFDFYYTTKD</sequence>
<organism evidence="2 3">
    <name type="scientific">Flagellimonas yonaguniensis</name>
    <dbReference type="NCBI Taxonomy" id="3031325"/>
    <lineage>
        <taxon>Bacteria</taxon>
        <taxon>Pseudomonadati</taxon>
        <taxon>Bacteroidota</taxon>
        <taxon>Flavobacteriia</taxon>
        <taxon>Flavobacteriales</taxon>
        <taxon>Flavobacteriaceae</taxon>
        <taxon>Flagellimonas</taxon>
    </lineage>
</organism>
<proteinExistence type="predicted"/>
<feature type="chain" id="PRO_5046508774" evidence="1">
    <location>
        <begin position="20"/>
        <end position="227"/>
    </location>
</feature>